<feature type="domain" description="Methyl-accepting transducer" evidence="2">
    <location>
        <begin position="137"/>
        <end position="221"/>
    </location>
</feature>
<evidence type="ECO:0000259" key="2">
    <source>
        <dbReference type="PROSITE" id="PS50111"/>
    </source>
</evidence>
<dbReference type="PROSITE" id="PS50111">
    <property type="entry name" value="CHEMOTAXIS_TRANSDUC_2"/>
    <property type="match status" value="1"/>
</dbReference>
<dbReference type="AlphaFoldDB" id="A0A0M6YEL7"/>
<keyword evidence="4" id="KW-1185">Reference proteome</keyword>
<reference evidence="3 4" key="1">
    <citation type="submission" date="2015-07" db="EMBL/GenBank/DDBJ databases">
        <authorList>
            <person name="Noorani M."/>
        </authorList>
    </citation>
    <scope>NUCLEOTIDE SEQUENCE [LARGE SCALE GENOMIC DNA]</scope>
    <source>
        <strain evidence="3 4">CECT 7802</strain>
    </source>
</reference>
<dbReference type="Pfam" id="PF00015">
    <property type="entry name" value="MCPsignal"/>
    <property type="match status" value="1"/>
</dbReference>
<protein>
    <submittedName>
        <fullName evidence="3">Chemotaxis regulator BdlA</fullName>
    </submittedName>
</protein>
<organism evidence="3 4">
    <name type="scientific">Jannaschia donghaensis</name>
    <dbReference type="NCBI Taxonomy" id="420998"/>
    <lineage>
        <taxon>Bacteria</taxon>
        <taxon>Pseudomonadati</taxon>
        <taxon>Pseudomonadota</taxon>
        <taxon>Alphaproteobacteria</taxon>
        <taxon>Rhodobacterales</taxon>
        <taxon>Roseobacteraceae</taxon>
        <taxon>Jannaschia</taxon>
    </lineage>
</organism>
<name>A0A0M6YEL7_9RHOB</name>
<dbReference type="OrthoDB" id="7659133at2"/>
<proteinExistence type="predicted"/>
<dbReference type="EMBL" id="CXSU01000005">
    <property type="protein sequence ID" value="CTQ48802.1"/>
    <property type="molecule type" value="Genomic_DNA"/>
</dbReference>
<dbReference type="STRING" id="420998.JDO7802_00807"/>
<dbReference type="SUPFAM" id="SSF58104">
    <property type="entry name" value="Methyl-accepting chemotaxis protein (MCP) signaling domain"/>
    <property type="match status" value="1"/>
</dbReference>
<evidence type="ECO:0000256" key="1">
    <source>
        <dbReference type="PROSITE-ProRule" id="PRU00284"/>
    </source>
</evidence>
<dbReference type="InterPro" id="IPR004089">
    <property type="entry name" value="MCPsignal_dom"/>
</dbReference>
<dbReference type="GO" id="GO:0007165">
    <property type="term" value="P:signal transduction"/>
    <property type="evidence" value="ECO:0007669"/>
    <property type="project" value="UniProtKB-KW"/>
</dbReference>
<evidence type="ECO:0000313" key="4">
    <source>
        <dbReference type="Proteomes" id="UP000049222"/>
    </source>
</evidence>
<dbReference type="GO" id="GO:0016020">
    <property type="term" value="C:membrane"/>
    <property type="evidence" value="ECO:0007669"/>
    <property type="project" value="InterPro"/>
</dbReference>
<dbReference type="RefSeq" id="WP_055082774.1">
    <property type="nucleotide sequence ID" value="NZ_CXSU01000005.1"/>
</dbReference>
<keyword evidence="1" id="KW-0807">Transducer</keyword>
<sequence length="221" mass="23384">MTAPDRPRKVMGLSFPTEEERVVVALGRSRDHALSAAAAAVVLASAPDDPDPADVTRLRSAATAYAAALEQALTPQIEQRFRTDCAADIACARQFADHLNSVAQAPAGPDRAAAMAVLHRADDAVLPALVHLTECILRQAAIDQNAVLDAAQARNDKLESLFHAMRQVGRTLDMVSINTAVEASRAGGDQGRAFGVIAAEVRTLARRVSELSEQASRSIDG</sequence>
<gene>
    <name evidence="3" type="primary">bdlA</name>
    <name evidence="3" type="ORF">JDO7802_00807</name>
</gene>
<evidence type="ECO:0000313" key="3">
    <source>
        <dbReference type="EMBL" id="CTQ48802.1"/>
    </source>
</evidence>
<accession>A0A0M6YEL7</accession>
<dbReference type="Proteomes" id="UP000049222">
    <property type="component" value="Unassembled WGS sequence"/>
</dbReference>
<dbReference type="Gene3D" id="1.10.287.950">
    <property type="entry name" value="Methyl-accepting chemotaxis protein"/>
    <property type="match status" value="1"/>
</dbReference>